<feature type="chain" id="PRO_5004488530" description="LysM domain-containing protein" evidence="1">
    <location>
        <begin position="27"/>
        <end position="206"/>
    </location>
</feature>
<dbReference type="SUPFAM" id="SSF54106">
    <property type="entry name" value="LysM domain"/>
    <property type="match status" value="1"/>
</dbReference>
<organism evidence="3 4">
    <name type="scientific">Enterococcus sulfureus ATCC 49903</name>
    <dbReference type="NCBI Taxonomy" id="1140003"/>
    <lineage>
        <taxon>Bacteria</taxon>
        <taxon>Bacillati</taxon>
        <taxon>Bacillota</taxon>
        <taxon>Bacilli</taxon>
        <taxon>Lactobacillales</taxon>
        <taxon>Enterococcaceae</taxon>
        <taxon>Enterococcus</taxon>
    </lineage>
</organism>
<keyword evidence="1" id="KW-0732">Signal</keyword>
<dbReference type="InterPro" id="IPR018392">
    <property type="entry name" value="LysM"/>
</dbReference>
<dbReference type="Pfam" id="PF01476">
    <property type="entry name" value="LysM"/>
    <property type="match status" value="1"/>
</dbReference>
<dbReference type="InterPro" id="IPR036779">
    <property type="entry name" value="LysM_dom_sf"/>
</dbReference>
<accession>S0P244</accession>
<dbReference type="RefSeq" id="WP_016186607.1">
    <property type="nucleotide sequence ID" value="NZ_ASWO01000004.1"/>
</dbReference>
<keyword evidence="4" id="KW-1185">Reference proteome</keyword>
<dbReference type="PROSITE" id="PS51782">
    <property type="entry name" value="LYSM"/>
    <property type="match status" value="1"/>
</dbReference>
<comment type="caution">
    <text evidence="3">The sequence shown here is derived from an EMBL/GenBank/DDBJ whole genome shotgun (WGS) entry which is preliminary data.</text>
</comment>
<dbReference type="EMBL" id="ASWO01000004">
    <property type="protein sequence ID" value="EOT84250.1"/>
    <property type="molecule type" value="Genomic_DNA"/>
</dbReference>
<evidence type="ECO:0000313" key="4">
    <source>
        <dbReference type="Proteomes" id="UP000015961"/>
    </source>
</evidence>
<feature type="domain" description="LysM" evidence="2">
    <location>
        <begin position="29"/>
        <end position="76"/>
    </location>
</feature>
<name>S0P244_9ENTE</name>
<dbReference type="Proteomes" id="UP000015961">
    <property type="component" value="Unassembled WGS sequence"/>
</dbReference>
<evidence type="ECO:0000256" key="1">
    <source>
        <dbReference type="SAM" id="SignalP"/>
    </source>
</evidence>
<proteinExistence type="predicted"/>
<dbReference type="CDD" id="cd00118">
    <property type="entry name" value="LysM"/>
    <property type="match status" value="1"/>
</dbReference>
<reference evidence="3 4" key="1">
    <citation type="submission" date="2013-03" db="EMBL/GenBank/DDBJ databases">
        <title>The Genome Sequence of Enterococcus sulfureus ATCC_49903 (PacBio/Illumina hybrid assembly).</title>
        <authorList>
            <consortium name="The Broad Institute Genomics Platform"/>
            <consortium name="The Broad Institute Genome Sequencing Center for Infectious Disease"/>
            <person name="Earl A."/>
            <person name="Russ C."/>
            <person name="Gilmore M."/>
            <person name="Surin D."/>
            <person name="Walker B."/>
            <person name="Young S."/>
            <person name="Zeng Q."/>
            <person name="Gargeya S."/>
            <person name="Fitzgerald M."/>
            <person name="Haas B."/>
            <person name="Abouelleil A."/>
            <person name="Allen A.W."/>
            <person name="Alvarado L."/>
            <person name="Arachchi H.M."/>
            <person name="Berlin A.M."/>
            <person name="Chapman S.B."/>
            <person name="Gainer-Dewar J."/>
            <person name="Goldberg J."/>
            <person name="Griggs A."/>
            <person name="Gujja S."/>
            <person name="Hansen M."/>
            <person name="Howarth C."/>
            <person name="Imamovic A."/>
            <person name="Ireland A."/>
            <person name="Larimer J."/>
            <person name="McCowan C."/>
            <person name="Murphy C."/>
            <person name="Pearson M."/>
            <person name="Poon T.W."/>
            <person name="Priest M."/>
            <person name="Roberts A."/>
            <person name="Saif S."/>
            <person name="Shea T."/>
            <person name="Sisk P."/>
            <person name="Sykes S."/>
            <person name="Wortman J."/>
            <person name="Nusbaum C."/>
            <person name="Birren B."/>
        </authorList>
    </citation>
    <scope>NUCLEOTIDE SEQUENCE [LARGE SCALE GENOMIC DNA]</scope>
    <source>
        <strain evidence="3 4">ATCC 49903</strain>
    </source>
</reference>
<feature type="signal peptide" evidence="1">
    <location>
        <begin position="1"/>
        <end position="26"/>
    </location>
</feature>
<evidence type="ECO:0000259" key="2">
    <source>
        <dbReference type="PROSITE" id="PS51782"/>
    </source>
</evidence>
<protein>
    <recommendedName>
        <fullName evidence="2">LysM domain-containing protein</fullName>
    </recommendedName>
</protein>
<dbReference type="STRING" id="1140003.OMY_02191"/>
<dbReference type="SMART" id="SM00257">
    <property type="entry name" value="LysM"/>
    <property type="match status" value="1"/>
</dbReference>
<dbReference type="PATRIC" id="fig|1140003.3.peg.2103"/>
<dbReference type="OrthoDB" id="117366at2"/>
<dbReference type="AlphaFoldDB" id="S0P244"/>
<dbReference type="eggNOG" id="COG1388">
    <property type="taxonomic scope" value="Bacteria"/>
</dbReference>
<sequence>MKFFKSLALSTVALVGFVAYTGTANADEINYTIQPNDTLSELSVKYFGSADYVNKIAEDNNIANPGMIYVGETLVINTNGEVATAAPVQQAPVEQAPAQEAVVEQAPVQQAPAQEAVVEQAAPTTTYTSSASGSESAAKEWIAQKESSGSYTATNGQYYGRYQLTNTYLNGDYSVENQERVADSYVQNRYGSWTAAQAFWMANGWY</sequence>
<gene>
    <name evidence="3" type="ORF">I573_01151</name>
</gene>
<dbReference type="Gene3D" id="3.10.350.10">
    <property type="entry name" value="LysM domain"/>
    <property type="match status" value="1"/>
</dbReference>
<evidence type="ECO:0000313" key="3">
    <source>
        <dbReference type="EMBL" id="EOT84250.1"/>
    </source>
</evidence>